<evidence type="ECO:0000313" key="2">
    <source>
        <dbReference type="Proteomes" id="UP000184287"/>
    </source>
</evidence>
<dbReference type="EMBL" id="FQUQ01000001">
    <property type="protein sequence ID" value="SHE39523.1"/>
    <property type="molecule type" value="Genomic_DNA"/>
</dbReference>
<reference evidence="2" key="1">
    <citation type="submission" date="2016-11" db="EMBL/GenBank/DDBJ databases">
        <authorList>
            <person name="Varghese N."/>
            <person name="Submissions S."/>
        </authorList>
    </citation>
    <scope>NUCLEOTIDE SEQUENCE [LARGE SCALE GENOMIC DNA]</scope>
    <source>
        <strain evidence="2">DSM 16990</strain>
    </source>
</reference>
<sequence>MKQMLLFAGILLLGYTLKAQRFDNVFFKQNFQYSNDVNDYLKGNTGTTYNNSTNLGKFYASPLGNPPASAGITVNLNNHLFSILRPLTTAGDNRFGMLRKFSFSTAPTAIMLKFTLIINSNTPTPSSGSVNMFGALFVQIGDNGSVITETNPGIQTGTVLTSLPFTSVKLSTGASSYRFATPTNVSGVTVPFTADSTTFQVVVNNSANVLTYTNPLGNTETNAAYTYDVYAKTQSGVLVKYCDDLALTSNTLTFGSLKFSSYSPSYPTGVQVGCDIHLDNIELSTIGNTVFLPIKLKEFKGTRESGAVKLTWSTTTELNIVRFEVLRSSDGQNFAPATSLTAAGNSTEIKTYNWQDNSPGTGPTYYKLKQYDCDGAIFSSNVITIN</sequence>
<dbReference type="STRING" id="288992.SAMN04488522_10184"/>
<dbReference type="Proteomes" id="UP000184287">
    <property type="component" value="Unassembled WGS sequence"/>
</dbReference>
<proteinExistence type="predicted"/>
<name>A0A1M4T4R6_9SPHI</name>
<accession>A0A1M4T4R6</accession>
<keyword evidence="2" id="KW-1185">Reference proteome</keyword>
<dbReference type="RefSeq" id="WP_073225995.1">
    <property type="nucleotide sequence ID" value="NZ_FQUQ01000001.1"/>
</dbReference>
<dbReference type="OrthoDB" id="772691at2"/>
<evidence type="ECO:0000313" key="1">
    <source>
        <dbReference type="EMBL" id="SHE39523.1"/>
    </source>
</evidence>
<protein>
    <submittedName>
        <fullName evidence="1">Uncharacterized protein</fullName>
    </submittedName>
</protein>
<dbReference type="AlphaFoldDB" id="A0A1M4T4R6"/>
<organism evidence="1 2">
    <name type="scientific">Pedobacter caeni</name>
    <dbReference type="NCBI Taxonomy" id="288992"/>
    <lineage>
        <taxon>Bacteria</taxon>
        <taxon>Pseudomonadati</taxon>
        <taxon>Bacteroidota</taxon>
        <taxon>Sphingobacteriia</taxon>
        <taxon>Sphingobacteriales</taxon>
        <taxon>Sphingobacteriaceae</taxon>
        <taxon>Pedobacter</taxon>
    </lineage>
</organism>
<gene>
    <name evidence="1" type="ORF">SAMN04488522_10184</name>
</gene>